<comment type="caution">
    <text evidence="1">The sequence shown here is derived from an EMBL/GenBank/DDBJ whole genome shotgun (WGS) entry which is preliminary data.</text>
</comment>
<dbReference type="Proteomes" id="UP000318578">
    <property type="component" value="Unassembled WGS sequence"/>
</dbReference>
<gene>
    <name evidence="1" type="ORF">FNH06_17105</name>
</gene>
<evidence type="ECO:0000313" key="2">
    <source>
        <dbReference type="Proteomes" id="UP000318578"/>
    </source>
</evidence>
<dbReference type="EMBL" id="VJZA01000026">
    <property type="protein sequence ID" value="TVT21488.1"/>
    <property type="molecule type" value="Genomic_DNA"/>
</dbReference>
<sequence length="65" mass="6848">MGTWLVELLAADVVAYGWGRVRHCPNRDVLAVMIPPSPLVDAMTAQLAATGAVVPAAVPAIRPDR</sequence>
<name>A0A558AB49_9PSEU</name>
<evidence type="ECO:0000313" key="1">
    <source>
        <dbReference type="EMBL" id="TVT21488.1"/>
    </source>
</evidence>
<proteinExistence type="predicted"/>
<dbReference type="AlphaFoldDB" id="A0A558AB49"/>
<accession>A0A558AB49</accession>
<keyword evidence="2" id="KW-1185">Reference proteome</keyword>
<protein>
    <submittedName>
        <fullName evidence="1">Uncharacterized protein</fullName>
    </submittedName>
</protein>
<organism evidence="1 2">
    <name type="scientific">Amycolatopsis acidiphila</name>
    <dbReference type="NCBI Taxonomy" id="715473"/>
    <lineage>
        <taxon>Bacteria</taxon>
        <taxon>Bacillati</taxon>
        <taxon>Actinomycetota</taxon>
        <taxon>Actinomycetes</taxon>
        <taxon>Pseudonocardiales</taxon>
        <taxon>Pseudonocardiaceae</taxon>
        <taxon>Amycolatopsis</taxon>
    </lineage>
</organism>
<dbReference type="RefSeq" id="WP_144639490.1">
    <property type="nucleotide sequence ID" value="NZ_BNAX01000008.1"/>
</dbReference>
<reference evidence="1 2" key="1">
    <citation type="submission" date="2019-07" db="EMBL/GenBank/DDBJ databases">
        <title>New species of Amycolatopsis and Streptomyces.</title>
        <authorList>
            <person name="Duangmal K."/>
            <person name="Teo W.F.A."/>
            <person name="Lipun K."/>
        </authorList>
    </citation>
    <scope>NUCLEOTIDE SEQUENCE [LARGE SCALE GENOMIC DNA]</scope>
    <source>
        <strain evidence="1 2">JCM 30562</strain>
    </source>
</reference>